<dbReference type="AlphaFoldDB" id="A0A024EB40"/>
<dbReference type="OrthoDB" id="1425096at2"/>
<dbReference type="KEGG" id="pman:OU5_2691"/>
<dbReference type="HOGENOM" id="CLU_091717_0_0_6"/>
<organism evidence="1 2">
    <name type="scientific">Pseudomonas mandelii JR-1</name>
    <dbReference type="NCBI Taxonomy" id="1147786"/>
    <lineage>
        <taxon>Bacteria</taxon>
        <taxon>Pseudomonadati</taxon>
        <taxon>Pseudomonadota</taxon>
        <taxon>Gammaproteobacteria</taxon>
        <taxon>Pseudomonadales</taxon>
        <taxon>Pseudomonadaceae</taxon>
        <taxon>Pseudomonas</taxon>
    </lineage>
</organism>
<evidence type="ECO:0000313" key="1">
    <source>
        <dbReference type="EMBL" id="AHZ69770.1"/>
    </source>
</evidence>
<name>A0A024EB40_9PSED</name>
<protein>
    <submittedName>
        <fullName evidence="1">Uncharacterized protein</fullName>
    </submittedName>
</protein>
<accession>A0A024EB40</accession>
<reference evidence="1 2" key="1">
    <citation type="journal article" date="2012" name="J. Bacteriol.">
        <title>Genome sequence of cold-adapted Pseudomonas mandelii strain JR-1.</title>
        <authorList>
            <person name="Jang S.H."/>
            <person name="Kim J."/>
            <person name="Kim J."/>
            <person name="Hong S."/>
            <person name="Lee C."/>
        </authorList>
    </citation>
    <scope>NUCLEOTIDE SEQUENCE [LARGE SCALE GENOMIC DNA]</scope>
    <source>
        <strain evidence="1 2">JR-1</strain>
    </source>
</reference>
<dbReference type="Proteomes" id="UP000026913">
    <property type="component" value="Chromosome"/>
</dbReference>
<dbReference type="RefSeq" id="WP_010463621.1">
    <property type="nucleotide sequence ID" value="NZ_CP005960.1"/>
</dbReference>
<gene>
    <name evidence="1" type="ORF">OU5_2691</name>
</gene>
<proteinExistence type="predicted"/>
<evidence type="ECO:0000313" key="2">
    <source>
        <dbReference type="Proteomes" id="UP000026913"/>
    </source>
</evidence>
<dbReference type="EMBL" id="CP005960">
    <property type="protein sequence ID" value="AHZ69770.1"/>
    <property type="molecule type" value="Genomic_DNA"/>
</dbReference>
<sequence>MDYQSLKTRHRNERDAHHPNLALRVHRALSWLNRAEQAEDVDGRFIFLWIAFNAAYATDIDEQHRLSEQEAFKAFLQKLCTLDTEHLIEKMVWSEFSGSIRALLDNPYVFQSFWDFQNGKITEAMWEERLRNGKRSAHAALVGRDTAKVLGVMFNRIYTLRNQMIHGGATWDGSVNRTQLRDCSNLLAKLVPLVILLMLDNPKTLWGDACYPVIKS</sequence>